<evidence type="ECO:0000256" key="4">
    <source>
        <dbReference type="ARBA" id="ARBA00023136"/>
    </source>
</evidence>
<feature type="transmembrane region" description="Helical" evidence="5">
    <location>
        <begin position="282"/>
        <end position="306"/>
    </location>
</feature>
<feature type="transmembrane region" description="Helical" evidence="5">
    <location>
        <begin position="68"/>
        <end position="90"/>
    </location>
</feature>
<dbReference type="InterPro" id="IPR036259">
    <property type="entry name" value="MFS_trans_sf"/>
</dbReference>
<feature type="transmembrane region" description="Helical" evidence="5">
    <location>
        <begin position="247"/>
        <end position="270"/>
    </location>
</feature>
<dbReference type="Pfam" id="PF07690">
    <property type="entry name" value="MFS_1"/>
    <property type="match status" value="1"/>
</dbReference>
<feature type="transmembrane region" description="Helical" evidence="5">
    <location>
        <begin position="33"/>
        <end position="56"/>
    </location>
</feature>
<feature type="transmembrane region" description="Helical" evidence="5">
    <location>
        <begin position="358"/>
        <end position="384"/>
    </location>
</feature>
<dbReference type="SUPFAM" id="SSF103473">
    <property type="entry name" value="MFS general substrate transporter"/>
    <property type="match status" value="1"/>
</dbReference>
<evidence type="ECO:0000256" key="5">
    <source>
        <dbReference type="SAM" id="Phobius"/>
    </source>
</evidence>
<evidence type="ECO:0000256" key="1">
    <source>
        <dbReference type="ARBA" id="ARBA00004141"/>
    </source>
</evidence>
<protein>
    <submittedName>
        <fullName evidence="7">MFS general substrate transporter</fullName>
    </submittedName>
</protein>
<organism evidence="7 8">
    <name type="scientific">Cristinia sonorae</name>
    <dbReference type="NCBI Taxonomy" id="1940300"/>
    <lineage>
        <taxon>Eukaryota</taxon>
        <taxon>Fungi</taxon>
        <taxon>Dikarya</taxon>
        <taxon>Basidiomycota</taxon>
        <taxon>Agaricomycotina</taxon>
        <taxon>Agaricomycetes</taxon>
        <taxon>Agaricomycetidae</taxon>
        <taxon>Agaricales</taxon>
        <taxon>Pleurotineae</taxon>
        <taxon>Stephanosporaceae</taxon>
        <taxon>Cristinia</taxon>
    </lineage>
</organism>
<comment type="caution">
    <text evidence="7">The sequence shown here is derived from an EMBL/GenBank/DDBJ whole genome shotgun (WGS) entry which is preliminary data.</text>
</comment>
<feature type="domain" description="Major facilitator superfamily (MFS) profile" evidence="6">
    <location>
        <begin position="33"/>
        <end position="445"/>
    </location>
</feature>
<comment type="subcellular location">
    <subcellularLocation>
        <location evidence="1">Membrane</location>
        <topology evidence="1">Multi-pass membrane protein</topology>
    </subcellularLocation>
</comment>
<feature type="transmembrane region" description="Helical" evidence="5">
    <location>
        <begin position="128"/>
        <end position="148"/>
    </location>
</feature>
<evidence type="ECO:0000256" key="3">
    <source>
        <dbReference type="ARBA" id="ARBA00022989"/>
    </source>
</evidence>
<evidence type="ECO:0000313" key="7">
    <source>
        <dbReference type="EMBL" id="KAH8100391.1"/>
    </source>
</evidence>
<dbReference type="PROSITE" id="PS50850">
    <property type="entry name" value="MFS"/>
    <property type="match status" value="1"/>
</dbReference>
<dbReference type="AlphaFoldDB" id="A0A8K0XPS6"/>
<accession>A0A8K0XPS6</accession>
<dbReference type="PANTHER" id="PTHR23502">
    <property type="entry name" value="MAJOR FACILITATOR SUPERFAMILY"/>
    <property type="match status" value="1"/>
</dbReference>
<evidence type="ECO:0000259" key="6">
    <source>
        <dbReference type="PROSITE" id="PS50850"/>
    </source>
</evidence>
<dbReference type="Gene3D" id="1.20.1720.10">
    <property type="entry name" value="Multidrug resistance protein D"/>
    <property type="match status" value="1"/>
</dbReference>
<dbReference type="OrthoDB" id="3066029at2759"/>
<dbReference type="InterPro" id="IPR011701">
    <property type="entry name" value="MFS"/>
</dbReference>
<dbReference type="GO" id="GO:0005886">
    <property type="term" value="C:plasma membrane"/>
    <property type="evidence" value="ECO:0007669"/>
    <property type="project" value="TreeGrafter"/>
</dbReference>
<evidence type="ECO:0000313" key="8">
    <source>
        <dbReference type="Proteomes" id="UP000813824"/>
    </source>
</evidence>
<keyword evidence="4 5" id="KW-0472">Membrane</keyword>
<evidence type="ECO:0000256" key="2">
    <source>
        <dbReference type="ARBA" id="ARBA00022692"/>
    </source>
</evidence>
<dbReference type="PANTHER" id="PTHR23502:SF64">
    <property type="entry name" value="TRANSPORTER, PUTATIVE (AFU_ORTHOLOGUE AFUA_3G11760)-RELATED"/>
    <property type="match status" value="1"/>
</dbReference>
<dbReference type="Proteomes" id="UP000813824">
    <property type="component" value="Unassembled WGS sequence"/>
</dbReference>
<reference evidence="7" key="1">
    <citation type="journal article" date="2021" name="New Phytol.">
        <title>Evolutionary innovations through gain and loss of genes in the ectomycorrhizal Boletales.</title>
        <authorList>
            <person name="Wu G."/>
            <person name="Miyauchi S."/>
            <person name="Morin E."/>
            <person name="Kuo A."/>
            <person name="Drula E."/>
            <person name="Varga T."/>
            <person name="Kohler A."/>
            <person name="Feng B."/>
            <person name="Cao Y."/>
            <person name="Lipzen A."/>
            <person name="Daum C."/>
            <person name="Hundley H."/>
            <person name="Pangilinan J."/>
            <person name="Johnson J."/>
            <person name="Barry K."/>
            <person name="LaButti K."/>
            <person name="Ng V."/>
            <person name="Ahrendt S."/>
            <person name="Min B."/>
            <person name="Choi I.G."/>
            <person name="Park H."/>
            <person name="Plett J.M."/>
            <person name="Magnuson J."/>
            <person name="Spatafora J.W."/>
            <person name="Nagy L.G."/>
            <person name="Henrissat B."/>
            <person name="Grigoriev I.V."/>
            <person name="Yang Z.L."/>
            <person name="Xu J."/>
            <person name="Martin F.M."/>
        </authorList>
    </citation>
    <scope>NUCLEOTIDE SEQUENCE</scope>
    <source>
        <strain evidence="7">KKN 215</strain>
    </source>
</reference>
<gene>
    <name evidence="7" type="ORF">BXZ70DRAFT_939287</name>
</gene>
<name>A0A8K0XPS6_9AGAR</name>
<dbReference type="InterPro" id="IPR020846">
    <property type="entry name" value="MFS_dom"/>
</dbReference>
<feature type="transmembrane region" description="Helical" evidence="5">
    <location>
        <begin position="327"/>
        <end position="352"/>
    </location>
</feature>
<keyword evidence="8" id="KW-1185">Reference proteome</keyword>
<sequence>MSRDTEDTPLLASTGLDHEVVYKRFAPREKRSIVALVSFSALLPLFVTGSFIPSIPDIAKDFDSTAEVISLAVSLSVLANAFGSLVWAAYSAFYGRRVVYILSLTCQCIGSLGVASSRTIPQLLALRIVQAFGTSSGLSIGIAVIGDIYKLEERGAASGVFFGCVLLGPALAPVVGGIAAQYWSWRVMQLLLLAAGAIILTLVVLFLPETAHPGTRGIEKAQERGVKARWVWLNPFKSLTLLRSPNVTIVAVASGLAMLTEYALLVPIAYTMGARYGINNAAIVGMLFIPNGLGNLVGAPLSGKLSDKILVKMRAERGGVWVPEDRLRVTLIGASVMAPLAVLLSGIFITYVDGTLGIVLNLFCLFTTGVGLTFILIPSSAYAVDILHSRSAEVSAATMALRGLIIATSTSGVMPMINQLGVFRTYTITAVIGWIAFGLLWTVIRYGDRLRASVDMGYSNTHNN</sequence>
<keyword evidence="2 5" id="KW-0812">Transmembrane</keyword>
<feature type="transmembrane region" description="Helical" evidence="5">
    <location>
        <begin position="189"/>
        <end position="207"/>
    </location>
</feature>
<dbReference type="GO" id="GO:0022857">
    <property type="term" value="F:transmembrane transporter activity"/>
    <property type="evidence" value="ECO:0007669"/>
    <property type="project" value="InterPro"/>
</dbReference>
<feature type="transmembrane region" description="Helical" evidence="5">
    <location>
        <begin position="423"/>
        <end position="444"/>
    </location>
</feature>
<keyword evidence="3 5" id="KW-1133">Transmembrane helix</keyword>
<proteinExistence type="predicted"/>
<feature type="transmembrane region" description="Helical" evidence="5">
    <location>
        <begin position="160"/>
        <end position="183"/>
    </location>
</feature>
<dbReference type="EMBL" id="JAEVFJ010000016">
    <property type="protein sequence ID" value="KAH8100391.1"/>
    <property type="molecule type" value="Genomic_DNA"/>
</dbReference>